<dbReference type="Proteomes" id="UP000276133">
    <property type="component" value="Unassembled WGS sequence"/>
</dbReference>
<reference evidence="1 2" key="1">
    <citation type="journal article" date="2018" name="Sci. Rep.">
        <title>Genomic signatures of local adaptation to the degree of environmental predictability in rotifers.</title>
        <authorList>
            <person name="Franch-Gras L."/>
            <person name="Hahn C."/>
            <person name="Garcia-Roger E.M."/>
            <person name="Carmona M.J."/>
            <person name="Serra M."/>
            <person name="Gomez A."/>
        </authorList>
    </citation>
    <scope>NUCLEOTIDE SEQUENCE [LARGE SCALE GENOMIC DNA]</scope>
    <source>
        <strain evidence="1">HYR1</strain>
    </source>
</reference>
<gene>
    <name evidence="1" type="ORF">BpHYR1_011176</name>
</gene>
<evidence type="ECO:0000313" key="2">
    <source>
        <dbReference type="Proteomes" id="UP000276133"/>
    </source>
</evidence>
<keyword evidence="2" id="KW-1185">Reference proteome</keyword>
<feature type="non-terminal residue" evidence="1">
    <location>
        <position position="17"/>
    </location>
</feature>
<organism evidence="1 2">
    <name type="scientific">Brachionus plicatilis</name>
    <name type="common">Marine rotifer</name>
    <name type="synonym">Brachionus muelleri</name>
    <dbReference type="NCBI Taxonomy" id="10195"/>
    <lineage>
        <taxon>Eukaryota</taxon>
        <taxon>Metazoa</taxon>
        <taxon>Spiralia</taxon>
        <taxon>Gnathifera</taxon>
        <taxon>Rotifera</taxon>
        <taxon>Eurotatoria</taxon>
        <taxon>Monogononta</taxon>
        <taxon>Pseudotrocha</taxon>
        <taxon>Ploima</taxon>
        <taxon>Brachionidae</taxon>
        <taxon>Brachionus</taxon>
    </lineage>
</organism>
<proteinExistence type="predicted"/>
<dbReference type="AlphaFoldDB" id="A0A3M7QCS9"/>
<name>A0A3M7QCS9_BRAPC</name>
<accession>A0A3M7QCS9</accession>
<sequence>MSNERIDEKPKSRVKEL</sequence>
<protein>
    <submittedName>
        <fullName evidence="1">Uncharacterized protein</fullName>
    </submittedName>
</protein>
<dbReference type="EMBL" id="REGN01006510">
    <property type="protein sequence ID" value="RNA09226.1"/>
    <property type="molecule type" value="Genomic_DNA"/>
</dbReference>
<evidence type="ECO:0000313" key="1">
    <source>
        <dbReference type="EMBL" id="RNA09226.1"/>
    </source>
</evidence>
<comment type="caution">
    <text evidence="1">The sequence shown here is derived from an EMBL/GenBank/DDBJ whole genome shotgun (WGS) entry which is preliminary data.</text>
</comment>